<accession>A0A4U5LTZ3</accession>
<name>A0A4U5LTZ3_STECR</name>
<gene>
    <name evidence="2" type="ORF">L596_029205</name>
</gene>
<dbReference type="Proteomes" id="UP000298663">
    <property type="component" value="Unassembled WGS sequence"/>
</dbReference>
<organism evidence="2 3">
    <name type="scientific">Steinernema carpocapsae</name>
    <name type="common">Entomopathogenic nematode</name>
    <dbReference type="NCBI Taxonomy" id="34508"/>
    <lineage>
        <taxon>Eukaryota</taxon>
        <taxon>Metazoa</taxon>
        <taxon>Ecdysozoa</taxon>
        <taxon>Nematoda</taxon>
        <taxon>Chromadorea</taxon>
        <taxon>Rhabditida</taxon>
        <taxon>Tylenchina</taxon>
        <taxon>Panagrolaimomorpha</taxon>
        <taxon>Strongyloidoidea</taxon>
        <taxon>Steinernematidae</taxon>
        <taxon>Steinernema</taxon>
    </lineage>
</organism>
<sequence>MRGQTMEKVQPSKNLYKNEAQKEQKHKMSLKEEAPKVDELKETEKPTEVQKNGAPEQIASTCYRIASSGTKKRISARKRTKTT</sequence>
<dbReference type="AlphaFoldDB" id="A0A4U5LTZ3"/>
<proteinExistence type="predicted"/>
<evidence type="ECO:0000256" key="1">
    <source>
        <dbReference type="SAM" id="MobiDB-lite"/>
    </source>
</evidence>
<comment type="caution">
    <text evidence="2">The sequence shown here is derived from an EMBL/GenBank/DDBJ whole genome shotgun (WGS) entry which is preliminary data.</text>
</comment>
<reference evidence="2 3" key="2">
    <citation type="journal article" date="2019" name="G3 (Bethesda)">
        <title>Hybrid Assembly of the Genome of the Entomopathogenic Nematode Steinernema carpocapsae Identifies the X-Chromosome.</title>
        <authorList>
            <person name="Serra L."/>
            <person name="Macchietto M."/>
            <person name="Macias-Munoz A."/>
            <person name="McGill C.J."/>
            <person name="Rodriguez I.M."/>
            <person name="Rodriguez B."/>
            <person name="Murad R."/>
            <person name="Mortazavi A."/>
        </authorList>
    </citation>
    <scope>NUCLEOTIDE SEQUENCE [LARGE SCALE GENOMIC DNA]</scope>
    <source>
        <strain evidence="2 3">ALL</strain>
    </source>
</reference>
<keyword evidence="3" id="KW-1185">Reference proteome</keyword>
<reference evidence="2 3" key="1">
    <citation type="journal article" date="2015" name="Genome Biol.">
        <title>Comparative genomics of Steinernema reveals deeply conserved gene regulatory networks.</title>
        <authorList>
            <person name="Dillman A.R."/>
            <person name="Macchietto M."/>
            <person name="Porter C.F."/>
            <person name="Rogers A."/>
            <person name="Williams B."/>
            <person name="Antoshechkin I."/>
            <person name="Lee M.M."/>
            <person name="Goodwin Z."/>
            <person name="Lu X."/>
            <person name="Lewis E.E."/>
            <person name="Goodrich-Blair H."/>
            <person name="Stock S.P."/>
            <person name="Adams B.J."/>
            <person name="Sternberg P.W."/>
            <person name="Mortazavi A."/>
        </authorList>
    </citation>
    <scope>NUCLEOTIDE SEQUENCE [LARGE SCALE GENOMIC DNA]</scope>
    <source>
        <strain evidence="2 3">ALL</strain>
    </source>
</reference>
<evidence type="ECO:0000313" key="3">
    <source>
        <dbReference type="Proteomes" id="UP000298663"/>
    </source>
</evidence>
<feature type="region of interest" description="Disordered" evidence="1">
    <location>
        <begin position="1"/>
        <end position="56"/>
    </location>
</feature>
<evidence type="ECO:0000313" key="2">
    <source>
        <dbReference type="EMBL" id="TKR59552.1"/>
    </source>
</evidence>
<protein>
    <submittedName>
        <fullName evidence="2">Uncharacterized protein</fullName>
    </submittedName>
</protein>
<dbReference type="EMBL" id="AZBU02000012">
    <property type="protein sequence ID" value="TKR59552.1"/>
    <property type="molecule type" value="Genomic_DNA"/>
</dbReference>
<feature type="compositionally biased region" description="Basic and acidic residues" evidence="1">
    <location>
        <begin position="29"/>
        <end position="48"/>
    </location>
</feature>